<comment type="caution">
    <text evidence="2">The sequence shown here is derived from an EMBL/GenBank/DDBJ whole genome shotgun (WGS) entry which is preliminary data.</text>
</comment>
<dbReference type="Proteomes" id="UP000266177">
    <property type="component" value="Unassembled WGS sequence"/>
</dbReference>
<proteinExistence type="predicted"/>
<dbReference type="RefSeq" id="WP_119794041.1">
    <property type="nucleotide sequence ID" value="NZ_QYZD01000010.1"/>
</dbReference>
<accession>A0A3A3GZ09</accession>
<evidence type="ECO:0000313" key="3">
    <source>
        <dbReference type="Proteomes" id="UP000266177"/>
    </source>
</evidence>
<keyword evidence="1" id="KW-0732">Signal</keyword>
<gene>
    <name evidence="2" type="ORF">DQX05_12930</name>
</gene>
<dbReference type="AlphaFoldDB" id="A0A3A3GZ09"/>
<sequence>MKKRLIASLVSVSMAFATFTPSLFALSAGAEAAATPAKGSVSLSQQQVSVRDIVPSEYLSKHAGKFSSFAEVNKATGYSTAAPTHGTNKLHASNNGAIIVNSVDEYAALLNYFNDLTALPQQNATVVESQQTNPVQTFADSGTRTKIFEETWNDLGISWMKAFVIAEVSNKDDKIIGTPKTDSGYYGFHPGTSWEHNDKRSHAIVNDDRTGGHANIYGDLTLHIIVEGIGKIMTKELYKFMRF</sequence>
<organism evidence="2 3">
    <name type="scientific">Paenibacillus thiaminolyticus</name>
    <name type="common">Bacillus thiaminolyticus</name>
    <dbReference type="NCBI Taxonomy" id="49283"/>
    <lineage>
        <taxon>Bacteria</taxon>
        <taxon>Bacillati</taxon>
        <taxon>Bacillota</taxon>
        <taxon>Bacilli</taxon>
        <taxon>Bacillales</taxon>
        <taxon>Paenibacillaceae</taxon>
        <taxon>Paenibacillus</taxon>
    </lineage>
</organism>
<reference evidence="2 3" key="1">
    <citation type="submission" date="2018-09" db="EMBL/GenBank/DDBJ databases">
        <title>Paenibacillus SK2017-BO5.</title>
        <authorList>
            <person name="Piskunova J.V."/>
            <person name="Dubiley S.A."/>
            <person name="Severinov K.V."/>
        </authorList>
    </citation>
    <scope>NUCLEOTIDE SEQUENCE [LARGE SCALE GENOMIC DNA]</scope>
    <source>
        <strain evidence="2 3">BO5</strain>
    </source>
</reference>
<protein>
    <submittedName>
        <fullName evidence="2">Uncharacterized protein</fullName>
    </submittedName>
</protein>
<name>A0A3A3GZ09_PANTH</name>
<feature type="chain" id="PRO_5039098520" evidence="1">
    <location>
        <begin position="26"/>
        <end position="243"/>
    </location>
</feature>
<evidence type="ECO:0000313" key="2">
    <source>
        <dbReference type="EMBL" id="RJG23552.1"/>
    </source>
</evidence>
<evidence type="ECO:0000256" key="1">
    <source>
        <dbReference type="SAM" id="SignalP"/>
    </source>
</evidence>
<feature type="signal peptide" evidence="1">
    <location>
        <begin position="1"/>
        <end position="25"/>
    </location>
</feature>
<dbReference type="EMBL" id="QYZD01000010">
    <property type="protein sequence ID" value="RJG23552.1"/>
    <property type="molecule type" value="Genomic_DNA"/>
</dbReference>
<dbReference type="OrthoDB" id="2623358at2"/>